<dbReference type="PANTHER" id="PTHR46042:SF1">
    <property type="entry name" value="DIPHTHINE METHYLTRANSFERASE"/>
    <property type="match status" value="1"/>
</dbReference>
<dbReference type="AlphaFoldDB" id="F8NW07"/>
<reference evidence="8" key="1">
    <citation type="submission" date="2011-04" db="EMBL/GenBank/DDBJ databases">
        <title>Evolution of plant cell wall degrading machinery underlies the functional diversity of forest fungi.</title>
        <authorList>
            <consortium name="US DOE Joint Genome Institute (JGI-PGF)"/>
            <person name="Eastwood D.C."/>
            <person name="Floudas D."/>
            <person name="Binder M."/>
            <person name="Majcherczyk A."/>
            <person name="Schneider P."/>
            <person name="Aerts A."/>
            <person name="Asiegbu F.O."/>
            <person name="Baker S.E."/>
            <person name="Barry K."/>
            <person name="Bendiksby M."/>
            <person name="Blumentritt M."/>
            <person name="Coutinho P.M."/>
            <person name="Cullen D."/>
            <person name="Cullen D."/>
            <person name="Gathman A."/>
            <person name="Goodell B."/>
            <person name="Henrissat B."/>
            <person name="Ihrmark K."/>
            <person name="Kauserud H."/>
            <person name="Kohler A."/>
            <person name="LaButti K."/>
            <person name="Lapidus A."/>
            <person name="Lavin J.L."/>
            <person name="Lee Y.-H."/>
            <person name="Lindquist E."/>
            <person name="Lilly W."/>
            <person name="Lucas S."/>
            <person name="Morin E."/>
            <person name="Murat C."/>
            <person name="Oguiza J.A."/>
            <person name="Park J."/>
            <person name="Pisabarro A.G."/>
            <person name="Riley R."/>
            <person name="Rosling A."/>
            <person name="Salamov A."/>
            <person name="Schmidt O."/>
            <person name="Schmutz J."/>
            <person name="Skrede I."/>
            <person name="Stenlid J."/>
            <person name="Wiebenga A."/>
            <person name="Xie X."/>
            <person name="Kues U."/>
            <person name="Hibbett D.S."/>
            <person name="Hoffmeister D."/>
            <person name="Hogberg N."/>
            <person name="Martin F."/>
            <person name="Grigoriev I.V."/>
            <person name="Watkinson S.C."/>
        </authorList>
    </citation>
    <scope>NUCLEOTIDE SEQUENCE</scope>
    <source>
        <strain evidence="8">S7.9</strain>
    </source>
</reference>
<dbReference type="RefSeq" id="XP_007318960.1">
    <property type="nucleotide sequence ID" value="XM_007318898.1"/>
</dbReference>
<dbReference type="GO" id="GO:0005737">
    <property type="term" value="C:cytoplasm"/>
    <property type="evidence" value="ECO:0007669"/>
    <property type="project" value="TreeGrafter"/>
</dbReference>
<dbReference type="EMBL" id="GL945434">
    <property type="protein sequence ID" value="EGO24941.1"/>
    <property type="molecule type" value="Genomic_DNA"/>
</dbReference>
<proteinExistence type="inferred from homology"/>
<dbReference type="SMART" id="SM00320">
    <property type="entry name" value="WD40"/>
    <property type="match status" value="2"/>
</dbReference>
<evidence type="ECO:0000256" key="1">
    <source>
        <dbReference type="ARBA" id="ARBA00005156"/>
    </source>
</evidence>
<dbReference type="GO" id="GO:0061685">
    <property type="term" value="F:diphthine methylesterase activity"/>
    <property type="evidence" value="ECO:0007669"/>
    <property type="project" value="UniProtKB-EC"/>
</dbReference>
<protein>
    <recommendedName>
        <fullName evidence="6">methylated diphthine methylhydrolase</fullName>
        <ecNumber evidence="6">3.1.1.97</ecNumber>
    </recommendedName>
</protein>
<evidence type="ECO:0000256" key="5">
    <source>
        <dbReference type="ARBA" id="ARBA00038092"/>
    </source>
</evidence>
<organism>
    <name type="scientific">Serpula lacrymans var. lacrymans (strain S7.9)</name>
    <name type="common">Dry rot fungus</name>
    <dbReference type="NCBI Taxonomy" id="578457"/>
    <lineage>
        <taxon>Eukaryota</taxon>
        <taxon>Fungi</taxon>
        <taxon>Dikarya</taxon>
        <taxon>Basidiomycota</taxon>
        <taxon>Agaricomycotina</taxon>
        <taxon>Agaricomycetes</taxon>
        <taxon>Agaricomycetidae</taxon>
        <taxon>Boletales</taxon>
        <taxon>Coniophorineae</taxon>
        <taxon>Serpulaceae</taxon>
        <taxon>Serpula</taxon>
    </lineage>
</organism>
<evidence type="ECO:0000256" key="3">
    <source>
        <dbReference type="ARBA" id="ARBA00022737"/>
    </source>
</evidence>
<sequence>MLDMKIKDVNKVYPADSIEFCPNDDARDIFVCGTYKLEQPEPDPSAILKSTEEVLESNDVEQVKRKQIRRGKCLVFEVISRDGKEFQQIQEFSLPAVLDMKWCHRPAGASPLLGIADAEGNITLHEWRADERRLSQTVRIPCVPDAEDVLCLSLDWSNRRYATTSDISSLVVSLSNGSLCILRPAESTMAMSDSWHAHDYEPWIAAWDYWNTNASTHFIGLVGGDDLKMKGWDVRQGFDRPTFVNKRFDAGITTIQSHPHVEHLVAVGSYDNTVRLFDVRKPLVPVVEADVGGGAWRVKWHPSPRRKDDLLVACMHDGFKIVRFSMDLVGIVKEEEFVKGGEGWEVVKRFDEHESLAYGVDWCFDDAAVGRGNESGESESLIASCSFYDHVLHLWSG</sequence>
<comment type="similarity">
    <text evidence="5">Belongs to the DPH7 family.</text>
</comment>
<dbReference type="Gene3D" id="2.130.10.10">
    <property type="entry name" value="YVTN repeat-like/Quinoprotein amine dehydrogenase"/>
    <property type="match status" value="1"/>
</dbReference>
<dbReference type="HOGENOM" id="CLU_036100_2_0_1"/>
<dbReference type="InterPro" id="IPR015943">
    <property type="entry name" value="WD40/YVTN_repeat-like_dom_sf"/>
</dbReference>
<dbReference type="GeneID" id="18815039"/>
<dbReference type="InterPro" id="IPR052415">
    <property type="entry name" value="Diphthine_MTase"/>
</dbReference>
<accession>F8NW07</accession>
<keyword evidence="2" id="KW-0853">WD repeat</keyword>
<name>F8NW07_SERL9</name>
<evidence type="ECO:0000256" key="6">
    <source>
        <dbReference type="ARBA" id="ARBA00039131"/>
    </source>
</evidence>
<dbReference type="OrthoDB" id="1930760at2759"/>
<comment type="pathway">
    <text evidence="1">Protein modification; peptidyl-diphthamide biosynthesis.</text>
</comment>
<evidence type="ECO:0000256" key="4">
    <source>
        <dbReference type="ARBA" id="ARBA00022801"/>
    </source>
</evidence>
<dbReference type="InterPro" id="IPR001680">
    <property type="entry name" value="WD40_rpt"/>
</dbReference>
<comment type="catalytic activity">
    <reaction evidence="7">
        <text>diphthine methyl ester-[translation elongation factor 2] + H2O = diphthine-[translation elongation factor 2] + methanol + H(+)</text>
        <dbReference type="Rhea" id="RHEA:42656"/>
        <dbReference type="Rhea" id="RHEA-COMP:10172"/>
        <dbReference type="Rhea" id="RHEA-COMP:10173"/>
        <dbReference type="ChEBI" id="CHEBI:15377"/>
        <dbReference type="ChEBI" id="CHEBI:15378"/>
        <dbReference type="ChEBI" id="CHEBI:17790"/>
        <dbReference type="ChEBI" id="CHEBI:79005"/>
        <dbReference type="ChEBI" id="CHEBI:82696"/>
        <dbReference type="EC" id="3.1.1.97"/>
    </reaction>
</comment>
<dbReference type="Proteomes" id="UP000008064">
    <property type="component" value="Unassembled WGS sequence"/>
</dbReference>
<dbReference type="PANTHER" id="PTHR46042">
    <property type="entry name" value="DIPHTHINE METHYLTRANSFERASE"/>
    <property type="match status" value="1"/>
</dbReference>
<dbReference type="SUPFAM" id="SSF50978">
    <property type="entry name" value="WD40 repeat-like"/>
    <property type="match status" value="1"/>
</dbReference>
<evidence type="ECO:0000256" key="7">
    <source>
        <dbReference type="ARBA" id="ARBA00047551"/>
    </source>
</evidence>
<evidence type="ECO:0000256" key="2">
    <source>
        <dbReference type="ARBA" id="ARBA00022574"/>
    </source>
</evidence>
<dbReference type="GO" id="GO:0017183">
    <property type="term" value="P:protein histidyl modification to diphthamide"/>
    <property type="evidence" value="ECO:0007669"/>
    <property type="project" value="TreeGrafter"/>
</dbReference>
<evidence type="ECO:0000313" key="8">
    <source>
        <dbReference type="EMBL" id="EGO24941.1"/>
    </source>
</evidence>
<gene>
    <name evidence="8" type="ORF">SERLADRAFT_438542</name>
</gene>
<dbReference type="InterPro" id="IPR036322">
    <property type="entry name" value="WD40_repeat_dom_sf"/>
</dbReference>
<dbReference type="EC" id="3.1.1.97" evidence="6"/>
<keyword evidence="4" id="KW-0378">Hydrolase</keyword>
<dbReference type="KEGG" id="sla:SERLADRAFT_438542"/>
<keyword evidence="3" id="KW-0677">Repeat</keyword>